<dbReference type="InterPro" id="IPR012504">
    <property type="entry name" value="Spore_YabP"/>
</dbReference>
<comment type="caution">
    <text evidence="1">The sequence shown here is derived from an EMBL/GenBank/DDBJ whole genome shotgun (WGS) entry which is preliminary data.</text>
</comment>
<proteinExistence type="predicted"/>
<dbReference type="Gene3D" id="2.60.40.2000">
    <property type="match status" value="1"/>
</dbReference>
<dbReference type="AlphaFoldDB" id="A0A1E5FYW3"/>
<dbReference type="InterPro" id="IPR038705">
    <property type="entry name" value="YabP_sf"/>
</dbReference>
<evidence type="ECO:0000313" key="1">
    <source>
        <dbReference type="EMBL" id="OEF95764.1"/>
    </source>
</evidence>
<dbReference type="GO" id="GO:0030435">
    <property type="term" value="P:sporulation resulting in formation of a cellular spore"/>
    <property type="evidence" value="ECO:0007669"/>
    <property type="project" value="InterPro"/>
</dbReference>
<accession>A0A1E5FYW3</accession>
<dbReference type="RefSeq" id="WP_069644330.1">
    <property type="nucleotide sequence ID" value="NZ_MIJE01000035.1"/>
</dbReference>
<dbReference type="Pfam" id="PF07873">
    <property type="entry name" value="YabP"/>
    <property type="match status" value="1"/>
</dbReference>
<dbReference type="EMBL" id="MIJE01000035">
    <property type="protein sequence ID" value="OEF95764.1"/>
    <property type="molecule type" value="Genomic_DNA"/>
</dbReference>
<dbReference type="PIRSF" id="PIRSF011576">
    <property type="entry name" value="YabP"/>
    <property type="match status" value="1"/>
</dbReference>
<dbReference type="OrthoDB" id="9795125at2"/>
<dbReference type="InterPro" id="IPR022476">
    <property type="entry name" value="Spore_YabP/YqfC"/>
</dbReference>
<dbReference type="NCBIfam" id="TIGR02892">
    <property type="entry name" value="spore_yabP"/>
    <property type="match status" value="1"/>
</dbReference>
<gene>
    <name evidence="1" type="ORF">BHF68_11745</name>
</gene>
<organism evidence="1 2">
    <name type="scientific">Desulfuribacillus alkaliarsenatis</name>
    <dbReference type="NCBI Taxonomy" id="766136"/>
    <lineage>
        <taxon>Bacteria</taxon>
        <taxon>Bacillati</taxon>
        <taxon>Bacillota</taxon>
        <taxon>Desulfuribacillia</taxon>
        <taxon>Desulfuribacillales</taxon>
        <taxon>Desulfuribacillaceae</taxon>
        <taxon>Desulfuribacillus</taxon>
    </lineage>
</organism>
<reference evidence="1 2" key="1">
    <citation type="submission" date="2016-09" db="EMBL/GenBank/DDBJ databases">
        <title>Draft genome sequence for the type strain of Desulfuribacillus alkaliarsenatis AHT28, an obligately anaerobic, sulfidogenic bacterium isolated from Russian soda lake sediments.</title>
        <authorList>
            <person name="Abin C.A."/>
            <person name="Hollibaugh J.T."/>
        </authorList>
    </citation>
    <scope>NUCLEOTIDE SEQUENCE [LARGE SCALE GENOMIC DNA]</scope>
    <source>
        <strain evidence="1 2">AHT28</strain>
    </source>
</reference>
<dbReference type="STRING" id="766136.BHF68_11745"/>
<keyword evidence="2" id="KW-1185">Reference proteome</keyword>
<protein>
    <submittedName>
        <fullName evidence="1">Sporulation protein YabP</fullName>
    </submittedName>
</protein>
<evidence type="ECO:0000313" key="2">
    <source>
        <dbReference type="Proteomes" id="UP000094296"/>
    </source>
</evidence>
<name>A0A1E5FYW3_9FIRM</name>
<sequence length="100" mass="11423">METYQKKLDKKIVKHEIKIVDRKVLEVTGVINIESFDSQEFLLETTCGYLAVRGDNLHIKNLNLEEGLVAIQGNLFDMGYIDESITPGEKAKGFFSKLFR</sequence>
<dbReference type="Proteomes" id="UP000094296">
    <property type="component" value="Unassembled WGS sequence"/>
</dbReference>